<dbReference type="OrthoDB" id="10481026at2759"/>
<dbReference type="EMBL" id="SRLO01000235">
    <property type="protein sequence ID" value="TNN65443.1"/>
    <property type="molecule type" value="Genomic_DNA"/>
</dbReference>
<organism evidence="1 2">
    <name type="scientific">Liparis tanakae</name>
    <name type="common">Tanaka's snailfish</name>
    <dbReference type="NCBI Taxonomy" id="230148"/>
    <lineage>
        <taxon>Eukaryota</taxon>
        <taxon>Metazoa</taxon>
        <taxon>Chordata</taxon>
        <taxon>Craniata</taxon>
        <taxon>Vertebrata</taxon>
        <taxon>Euteleostomi</taxon>
        <taxon>Actinopterygii</taxon>
        <taxon>Neopterygii</taxon>
        <taxon>Teleostei</taxon>
        <taxon>Neoteleostei</taxon>
        <taxon>Acanthomorphata</taxon>
        <taxon>Eupercaria</taxon>
        <taxon>Perciformes</taxon>
        <taxon>Cottioidei</taxon>
        <taxon>Cottales</taxon>
        <taxon>Liparidae</taxon>
        <taxon>Liparis</taxon>
    </lineage>
</organism>
<protein>
    <submittedName>
        <fullName evidence="1">Uncharacterized protein</fullName>
    </submittedName>
</protein>
<reference evidence="1 2" key="1">
    <citation type="submission" date="2019-03" db="EMBL/GenBank/DDBJ databases">
        <title>First draft genome of Liparis tanakae, snailfish: a comprehensive survey of snailfish specific genes.</title>
        <authorList>
            <person name="Kim W."/>
            <person name="Song I."/>
            <person name="Jeong J.-H."/>
            <person name="Kim D."/>
            <person name="Kim S."/>
            <person name="Ryu S."/>
            <person name="Song J.Y."/>
            <person name="Lee S.K."/>
        </authorList>
    </citation>
    <scope>NUCLEOTIDE SEQUENCE [LARGE SCALE GENOMIC DNA]</scope>
    <source>
        <tissue evidence="1">Muscle</tissue>
    </source>
</reference>
<dbReference type="Proteomes" id="UP000314294">
    <property type="component" value="Unassembled WGS sequence"/>
</dbReference>
<evidence type="ECO:0000313" key="1">
    <source>
        <dbReference type="EMBL" id="TNN65443.1"/>
    </source>
</evidence>
<accession>A0A4Z2HKG4</accession>
<evidence type="ECO:0000313" key="2">
    <source>
        <dbReference type="Proteomes" id="UP000314294"/>
    </source>
</evidence>
<sequence>MLPSVDSLLACRFMVDPPRGYSTAMPVSTLLWMLLPPLPTFFPAGASGAKKQAVLRLRLDGKMATTRWLRLERRFLMPLPRLPSAVSDWLPSACSMP</sequence>
<dbReference type="AlphaFoldDB" id="A0A4Z2HKG4"/>
<gene>
    <name evidence="1" type="ORF">EYF80_024384</name>
</gene>
<proteinExistence type="predicted"/>
<name>A0A4Z2HKG4_9TELE</name>
<keyword evidence="2" id="KW-1185">Reference proteome</keyword>
<comment type="caution">
    <text evidence="1">The sequence shown here is derived from an EMBL/GenBank/DDBJ whole genome shotgun (WGS) entry which is preliminary data.</text>
</comment>